<name>K0C7D5_ALCDB</name>
<organism evidence="18 19">
    <name type="scientific">Alcanivorax dieselolei (strain DSM 16502 / CGMCC 1.3690 / MCCC 1A00001 / B-5)</name>
    <name type="common">Alloalcanivorax dieselolei</name>
    <dbReference type="NCBI Taxonomy" id="930169"/>
    <lineage>
        <taxon>Bacteria</taxon>
        <taxon>Pseudomonadati</taxon>
        <taxon>Pseudomonadota</taxon>
        <taxon>Gammaproteobacteria</taxon>
        <taxon>Oceanospirillales</taxon>
        <taxon>Alcanivoracaceae</taxon>
        <taxon>Alloalcanivorax</taxon>
    </lineage>
</organism>
<dbReference type="InterPro" id="IPR036138">
    <property type="entry name" value="PBP_dimer_sf"/>
</dbReference>
<dbReference type="InterPro" id="IPR050515">
    <property type="entry name" value="Beta-lactam/transpept"/>
</dbReference>
<dbReference type="Proteomes" id="UP000006286">
    <property type="component" value="Chromosome"/>
</dbReference>
<dbReference type="GO" id="GO:0009002">
    <property type="term" value="F:serine-type D-Ala-D-Ala carboxypeptidase activity"/>
    <property type="evidence" value="ECO:0007669"/>
    <property type="project" value="UniProtKB-UniRule"/>
</dbReference>
<dbReference type="KEGG" id="adi:B5T_01080"/>
<comment type="cofactor">
    <cofactor evidence="14">
        <name>Zn(2+)</name>
        <dbReference type="ChEBI" id="CHEBI:29105"/>
    </cofactor>
    <text evidence="14">Binds one Zn(2+) ion per subunit.</text>
</comment>
<evidence type="ECO:0000256" key="12">
    <source>
        <dbReference type="ARBA" id="ARBA00023136"/>
    </source>
</evidence>
<keyword evidence="3 14" id="KW-1003">Cell membrane</keyword>
<comment type="pathway">
    <text evidence="14">Cell wall biogenesis; peptidoglycan biosynthesis.</text>
</comment>
<dbReference type="PANTHER" id="PTHR30627:SF2">
    <property type="entry name" value="PEPTIDOGLYCAN D,D-TRANSPEPTIDASE MRDA"/>
    <property type="match status" value="1"/>
</dbReference>
<feature type="binding site" evidence="14">
    <location>
        <position position="354"/>
    </location>
    <ligand>
        <name>Zn(2+)</name>
        <dbReference type="ChEBI" id="CHEBI:29105"/>
    </ligand>
</feature>
<evidence type="ECO:0000256" key="1">
    <source>
        <dbReference type="ARBA" id="ARBA00004167"/>
    </source>
</evidence>
<feature type="domain" description="Penicillin-binding protein transpeptidase" evidence="16">
    <location>
        <begin position="271"/>
        <end position="602"/>
    </location>
</feature>
<feature type="binding site" evidence="14">
    <location>
        <position position="388"/>
    </location>
    <ligand>
        <name>Zn(2+)</name>
        <dbReference type="ChEBI" id="CHEBI:29105"/>
    </ligand>
</feature>
<keyword evidence="13 14" id="KW-0961">Cell wall biogenesis/degradation</keyword>
<dbReference type="InterPro" id="IPR012338">
    <property type="entry name" value="Beta-lactam/transpept-like"/>
</dbReference>
<dbReference type="GO" id="GO:0008360">
    <property type="term" value="P:regulation of cell shape"/>
    <property type="evidence" value="ECO:0007669"/>
    <property type="project" value="UniProtKB-KW"/>
</dbReference>
<gene>
    <name evidence="14 18" type="primary">mrdA</name>
    <name evidence="18" type="ordered locus">B5T_01080</name>
</gene>
<evidence type="ECO:0000259" key="17">
    <source>
        <dbReference type="Pfam" id="PF03717"/>
    </source>
</evidence>
<dbReference type="Pfam" id="PF03717">
    <property type="entry name" value="PBP_dimer"/>
    <property type="match status" value="1"/>
</dbReference>
<evidence type="ECO:0000259" key="16">
    <source>
        <dbReference type="Pfam" id="PF00905"/>
    </source>
</evidence>
<dbReference type="AlphaFoldDB" id="K0C7D5"/>
<dbReference type="GO" id="GO:0009252">
    <property type="term" value="P:peptidoglycan biosynthetic process"/>
    <property type="evidence" value="ECO:0007669"/>
    <property type="project" value="UniProtKB-UniRule"/>
</dbReference>
<comment type="similarity">
    <text evidence="14">Belongs to the transpeptidase family. MrdA subfamily.</text>
</comment>
<evidence type="ECO:0000256" key="2">
    <source>
        <dbReference type="ARBA" id="ARBA00004236"/>
    </source>
</evidence>
<comment type="subcellular location">
    <subcellularLocation>
        <location evidence="14">Cell inner membrane</location>
        <topology evidence="14">Single-pass membrane protein</topology>
    </subcellularLocation>
    <subcellularLocation>
        <location evidence="2">Cell membrane</location>
    </subcellularLocation>
    <subcellularLocation>
        <location evidence="1">Membrane</location>
        <topology evidence="1">Single-pass membrane protein</topology>
    </subcellularLocation>
</comment>
<feature type="active site" description="Acyl-ester intermediate" evidence="14">
    <location>
        <position position="330"/>
    </location>
</feature>
<dbReference type="GO" id="GO:0006508">
    <property type="term" value="P:proteolysis"/>
    <property type="evidence" value="ECO:0007669"/>
    <property type="project" value="UniProtKB-KW"/>
</dbReference>
<dbReference type="SUPFAM" id="SSF56601">
    <property type="entry name" value="beta-lactamase/transpeptidase-like"/>
    <property type="match status" value="1"/>
</dbReference>
<feature type="transmembrane region" description="Helical" evidence="14">
    <location>
        <begin position="21"/>
        <end position="41"/>
    </location>
</feature>
<dbReference type="UniPathway" id="UPA00219"/>
<dbReference type="GO" id="GO:0071555">
    <property type="term" value="P:cell wall organization"/>
    <property type="evidence" value="ECO:0007669"/>
    <property type="project" value="UniProtKB-KW"/>
</dbReference>
<keyword evidence="5 14" id="KW-0121">Carboxypeptidase</keyword>
<evidence type="ECO:0000256" key="7">
    <source>
        <dbReference type="ARBA" id="ARBA00022692"/>
    </source>
</evidence>
<evidence type="ECO:0000256" key="11">
    <source>
        <dbReference type="ARBA" id="ARBA00022989"/>
    </source>
</evidence>
<dbReference type="RefSeq" id="WP_014993445.1">
    <property type="nucleotide sequence ID" value="NC_018691.1"/>
</dbReference>
<feature type="region of interest" description="Disordered" evidence="15">
    <location>
        <begin position="616"/>
        <end position="646"/>
    </location>
</feature>
<dbReference type="GO" id="GO:0008658">
    <property type="term" value="F:penicillin binding"/>
    <property type="evidence" value="ECO:0007669"/>
    <property type="project" value="UniProtKB-UniRule"/>
</dbReference>
<dbReference type="OrthoDB" id="9766847at2"/>
<evidence type="ECO:0000256" key="4">
    <source>
        <dbReference type="ARBA" id="ARBA00022519"/>
    </source>
</evidence>
<keyword evidence="11 14" id="KW-1133">Transmembrane helix</keyword>
<dbReference type="GO" id="GO:0071972">
    <property type="term" value="F:peptidoglycan L,D-transpeptidase activity"/>
    <property type="evidence" value="ECO:0007669"/>
    <property type="project" value="TreeGrafter"/>
</dbReference>
<dbReference type="HOGENOM" id="CLU_009289_1_2_6"/>
<dbReference type="SUPFAM" id="SSF56519">
    <property type="entry name" value="Penicillin binding protein dimerisation domain"/>
    <property type="match status" value="1"/>
</dbReference>
<dbReference type="GO" id="GO:0008270">
    <property type="term" value="F:zinc ion binding"/>
    <property type="evidence" value="ECO:0007669"/>
    <property type="project" value="UniProtKB-UniRule"/>
</dbReference>
<feature type="binding site" evidence="14">
    <location>
        <position position="375"/>
    </location>
    <ligand>
        <name>Zn(2+)</name>
        <dbReference type="ChEBI" id="CHEBI:29105"/>
    </ligand>
</feature>
<dbReference type="eggNOG" id="COG0768">
    <property type="taxonomic scope" value="Bacteria"/>
</dbReference>
<dbReference type="EC" id="3.4.16.4" evidence="14"/>
<keyword evidence="12 14" id="KW-0472">Membrane</keyword>
<dbReference type="HAMAP" id="MF_02081">
    <property type="entry name" value="MrdA_transpept"/>
    <property type="match status" value="1"/>
</dbReference>
<evidence type="ECO:0000313" key="18">
    <source>
        <dbReference type="EMBL" id="AFT69364.1"/>
    </source>
</evidence>
<dbReference type="NCBIfam" id="TIGR03423">
    <property type="entry name" value="pbp2_mrdA"/>
    <property type="match status" value="1"/>
</dbReference>
<dbReference type="InterPro" id="IPR001460">
    <property type="entry name" value="PCN-bd_Tpept"/>
</dbReference>
<evidence type="ECO:0000256" key="14">
    <source>
        <dbReference type="HAMAP-Rule" id="MF_02081"/>
    </source>
</evidence>
<keyword evidence="14" id="KW-0862">Zinc</keyword>
<evidence type="ECO:0000256" key="13">
    <source>
        <dbReference type="ARBA" id="ARBA00023316"/>
    </source>
</evidence>
<comment type="function">
    <text evidence="14">Catalyzes cross-linking of the peptidoglycan cell wall.</text>
</comment>
<sequence>MRQPLTLKDHHHEHRLFSLRLLVAVALVLVLSLVLVGRMAWLQIAQHSRFTTLSDNNRVLTQAMSPPRGLITDRNGEILAVNRPDFTLELAVEQSADLHDTLNRIRQLIPLTDDDLERFERRRTSARRPWEPIPLRGRLTEEEIARIAVHQHELPGARVTASPVRYYPHSHLFSHVLGYVNRLNAEDLDNMTLAEQRNYSGTHYYGRTGVERYYEHRLHGQVGYRQVETNARGRILRVLEEQPPIPGDDLRLSLDLRVQQAAYDALGERRGAVIAIDPRDGSVLAFVSRPGFDPNLFVTGISHKDYARYQQDHDHPLFNRALQGRYPPGSTVKPMLGLAGLDAGVTTWERTIHDPGYFSLEGNPHRYRDWKRWGHGQVDMEKAVVQSCDTYFYDMGFRLGIDRMHDFMVGFSIGETTGIDLLNESEGNMPSREWKRAARNAPWFHGDTINTSIGQGFMLTTPLQLAVATAILANDGHQVVPTLAADETHRPRRPDIVLKDPQNWERMKHAMEAVVHSNRGTGRVMAKDARYHMGAKSGTAQVFSVGQEETYNEEELAERMLDHALIVSFAPVENPAIAVAVMVENGRHGGSVAGPVARQVMDAWLLDEDGNLSVPEPLARPPIQNALPAPANTTAATAHSTRTAAQ</sequence>
<proteinExistence type="inferred from homology"/>
<dbReference type="EMBL" id="CP003466">
    <property type="protein sequence ID" value="AFT69364.1"/>
    <property type="molecule type" value="Genomic_DNA"/>
</dbReference>
<dbReference type="Pfam" id="PF00905">
    <property type="entry name" value="Transpeptidase"/>
    <property type="match status" value="1"/>
</dbReference>
<dbReference type="Gene3D" id="3.40.710.10">
    <property type="entry name" value="DD-peptidase/beta-lactamase superfamily"/>
    <property type="match status" value="1"/>
</dbReference>
<reference evidence="18 19" key="1">
    <citation type="journal article" date="2012" name="J. Bacteriol.">
        <title>Complete genome sequence of Alcanivorax dieselolei type strain B5.</title>
        <authorList>
            <person name="Lai Q."/>
            <person name="Li W."/>
            <person name="Shao Z."/>
        </authorList>
    </citation>
    <scope>NUCLEOTIDE SEQUENCE [LARGE SCALE GENOMIC DNA]</scope>
    <source>
        <strain evidence="19">DSM 16502 / CGMCC 1.3690 / B-5</strain>
    </source>
</reference>
<evidence type="ECO:0000256" key="15">
    <source>
        <dbReference type="SAM" id="MobiDB-lite"/>
    </source>
</evidence>
<keyword evidence="7 14" id="KW-0812">Transmembrane</keyword>
<accession>K0C7D5</accession>
<feature type="compositionally biased region" description="Low complexity" evidence="15">
    <location>
        <begin position="626"/>
        <end position="646"/>
    </location>
</feature>
<evidence type="ECO:0000256" key="3">
    <source>
        <dbReference type="ARBA" id="ARBA00022475"/>
    </source>
</evidence>
<keyword evidence="8 14" id="KW-0378">Hydrolase</keyword>
<evidence type="ECO:0000256" key="9">
    <source>
        <dbReference type="ARBA" id="ARBA00022960"/>
    </source>
</evidence>
<feature type="domain" description="Penicillin-binding protein dimerisation" evidence="17">
    <location>
        <begin position="65"/>
        <end position="239"/>
    </location>
</feature>
<keyword evidence="19" id="KW-1185">Reference proteome</keyword>
<dbReference type="PATRIC" id="fig|930169.3.peg.1067"/>
<keyword evidence="14" id="KW-0479">Metal-binding</keyword>
<dbReference type="STRING" id="930169.B5T_01080"/>
<feature type="binding site" evidence="14">
    <location>
        <position position="369"/>
    </location>
    <ligand>
        <name>Zn(2+)</name>
        <dbReference type="ChEBI" id="CHEBI:29105"/>
    </ligand>
</feature>
<evidence type="ECO:0000256" key="8">
    <source>
        <dbReference type="ARBA" id="ARBA00022801"/>
    </source>
</evidence>
<dbReference type="InterPro" id="IPR017790">
    <property type="entry name" value="Penicillin-binding_protein_2"/>
</dbReference>
<evidence type="ECO:0000256" key="5">
    <source>
        <dbReference type="ARBA" id="ARBA00022645"/>
    </source>
</evidence>
<dbReference type="PANTHER" id="PTHR30627">
    <property type="entry name" value="PEPTIDOGLYCAN D,D-TRANSPEPTIDASE"/>
    <property type="match status" value="1"/>
</dbReference>
<evidence type="ECO:0000313" key="19">
    <source>
        <dbReference type="Proteomes" id="UP000006286"/>
    </source>
</evidence>
<keyword evidence="4 14" id="KW-0997">Cell inner membrane</keyword>
<dbReference type="Gene3D" id="3.90.1310.10">
    <property type="entry name" value="Penicillin-binding protein 2a (Domain 2)"/>
    <property type="match status" value="1"/>
</dbReference>
<dbReference type="InterPro" id="IPR005311">
    <property type="entry name" value="PBP_dimer"/>
</dbReference>
<protein>
    <recommendedName>
        <fullName evidence="14">Peptidoglycan D,D-transpeptidase MrdA</fullName>
        <ecNumber evidence="14">3.4.16.4</ecNumber>
    </recommendedName>
    <alternativeName>
        <fullName evidence="14">Penicillin-binding protein 2</fullName>
        <shortName evidence="14">PBP-2</shortName>
    </alternativeName>
</protein>
<dbReference type="Gene3D" id="3.30.1390.30">
    <property type="entry name" value="Penicillin-binding protein 2a, domain 3"/>
    <property type="match status" value="1"/>
</dbReference>
<evidence type="ECO:0000256" key="10">
    <source>
        <dbReference type="ARBA" id="ARBA00022984"/>
    </source>
</evidence>
<comment type="catalytic activity">
    <reaction evidence="14">
        <text>Preferential cleavage: (Ac)2-L-Lys-D-Ala-|-D-Ala. Also transpeptidation of peptidyl-alanyl moieties that are N-acyl substituents of D-alanine.</text>
        <dbReference type="EC" id="3.4.16.4"/>
    </reaction>
</comment>
<keyword evidence="9 14" id="KW-0133">Cell shape</keyword>
<keyword evidence="6 14" id="KW-0645">Protease</keyword>
<keyword evidence="10 14" id="KW-0573">Peptidoglycan synthesis</keyword>
<evidence type="ECO:0000256" key="6">
    <source>
        <dbReference type="ARBA" id="ARBA00022670"/>
    </source>
</evidence>
<dbReference type="GO" id="GO:0005886">
    <property type="term" value="C:plasma membrane"/>
    <property type="evidence" value="ECO:0007669"/>
    <property type="project" value="UniProtKB-SubCell"/>
</dbReference>